<feature type="region of interest" description="Disordered" evidence="4">
    <location>
        <begin position="157"/>
        <end position="191"/>
    </location>
</feature>
<dbReference type="PANTHER" id="PTHR11010:SF11">
    <property type="entry name" value="THYMUS-SPECIFIC SERINE PROTEASE"/>
    <property type="match status" value="1"/>
</dbReference>
<dbReference type="Gene3D" id="2.20.70.10">
    <property type="match status" value="1"/>
</dbReference>
<dbReference type="Gene3D" id="1.20.120.980">
    <property type="entry name" value="Serine carboxypeptidase S28, SKS domain"/>
    <property type="match status" value="1"/>
</dbReference>
<organism evidence="5 6">
    <name type="scientific">Pisum sativum</name>
    <name type="common">Garden pea</name>
    <name type="synonym">Lathyrus oleraceus</name>
    <dbReference type="NCBI Taxonomy" id="3888"/>
    <lineage>
        <taxon>Eukaryota</taxon>
        <taxon>Viridiplantae</taxon>
        <taxon>Streptophyta</taxon>
        <taxon>Embryophyta</taxon>
        <taxon>Tracheophyta</taxon>
        <taxon>Spermatophyta</taxon>
        <taxon>Magnoliopsida</taxon>
        <taxon>eudicotyledons</taxon>
        <taxon>Gunneridae</taxon>
        <taxon>Pentapetalae</taxon>
        <taxon>rosids</taxon>
        <taxon>fabids</taxon>
        <taxon>Fabales</taxon>
        <taxon>Fabaceae</taxon>
        <taxon>Papilionoideae</taxon>
        <taxon>50 kb inversion clade</taxon>
        <taxon>NPAAA clade</taxon>
        <taxon>Hologalegina</taxon>
        <taxon>IRL clade</taxon>
        <taxon>Fabeae</taxon>
        <taxon>Lathyrus</taxon>
    </lineage>
</organism>
<sequence>MMKASFNASNLENDGDFLHFVADASVIAFQYGNPDILCKPLVEAKKHGDDLVEAYAKFIKDFFLKTEGSTQSYNQQNLKNTAITENSADRSWWFQVCTEVTYFQVAPSNDSNDKNCTSPDAVHKVRQKIIEHMDLWLSSVSQSAVAVTSVQQAGVQSSGTASSDMAANTTNPNSASAWAEHDAGDGKRYHYNKTTRQSLKKPLELMSPLERADASTV</sequence>
<feature type="compositionally biased region" description="Basic and acidic residues" evidence="4">
    <location>
        <begin position="179"/>
        <end position="188"/>
    </location>
</feature>
<dbReference type="InterPro" id="IPR042269">
    <property type="entry name" value="Ser_carbopepase_S28_SKS"/>
</dbReference>
<name>A0A9D4VNB0_PEA</name>
<dbReference type="Gramene" id="Psat07G0279700-T1">
    <property type="protein sequence ID" value="KAI5386403.1"/>
    <property type="gene ID" value="KIW84_072797"/>
</dbReference>
<dbReference type="PANTHER" id="PTHR11010">
    <property type="entry name" value="PROTEASE S28 PRO-X CARBOXYPEPTIDASE-RELATED"/>
    <property type="match status" value="1"/>
</dbReference>
<keyword evidence="2" id="KW-0732">Signal</keyword>
<evidence type="ECO:0000313" key="6">
    <source>
        <dbReference type="Proteomes" id="UP001058974"/>
    </source>
</evidence>
<keyword evidence="1" id="KW-0645">Protease</keyword>
<evidence type="ECO:0000256" key="3">
    <source>
        <dbReference type="ARBA" id="ARBA00022801"/>
    </source>
</evidence>
<dbReference type="AlphaFoldDB" id="A0A9D4VNB0"/>
<dbReference type="GO" id="GO:0008239">
    <property type="term" value="F:dipeptidyl-peptidase activity"/>
    <property type="evidence" value="ECO:0007669"/>
    <property type="project" value="TreeGrafter"/>
</dbReference>
<dbReference type="Gramene" id="Psat7g108040.1">
    <property type="protein sequence ID" value="Psat7g108040.1.cds"/>
    <property type="gene ID" value="Psat7g108040"/>
</dbReference>
<evidence type="ECO:0000313" key="5">
    <source>
        <dbReference type="EMBL" id="KAI5386403.1"/>
    </source>
</evidence>
<dbReference type="GO" id="GO:0006508">
    <property type="term" value="P:proteolysis"/>
    <property type="evidence" value="ECO:0007669"/>
    <property type="project" value="UniProtKB-KW"/>
</dbReference>
<dbReference type="Gene3D" id="3.40.50.1820">
    <property type="entry name" value="alpha/beta hydrolase"/>
    <property type="match status" value="1"/>
</dbReference>
<reference evidence="5 6" key="1">
    <citation type="journal article" date="2022" name="Nat. Genet.">
        <title>Improved pea reference genome and pan-genome highlight genomic features and evolutionary characteristics.</title>
        <authorList>
            <person name="Yang T."/>
            <person name="Liu R."/>
            <person name="Luo Y."/>
            <person name="Hu S."/>
            <person name="Wang D."/>
            <person name="Wang C."/>
            <person name="Pandey M.K."/>
            <person name="Ge S."/>
            <person name="Xu Q."/>
            <person name="Li N."/>
            <person name="Li G."/>
            <person name="Huang Y."/>
            <person name="Saxena R.K."/>
            <person name="Ji Y."/>
            <person name="Li M."/>
            <person name="Yan X."/>
            <person name="He Y."/>
            <person name="Liu Y."/>
            <person name="Wang X."/>
            <person name="Xiang C."/>
            <person name="Varshney R.K."/>
            <person name="Ding H."/>
            <person name="Gao S."/>
            <person name="Zong X."/>
        </authorList>
    </citation>
    <scope>NUCLEOTIDE SEQUENCE [LARGE SCALE GENOMIC DNA]</scope>
    <source>
        <strain evidence="5 6">cv. Zhongwan 6</strain>
    </source>
</reference>
<comment type="caution">
    <text evidence="5">The sequence shown here is derived from an EMBL/GenBank/DDBJ whole genome shotgun (WGS) entry which is preliminary data.</text>
</comment>
<evidence type="ECO:0000256" key="2">
    <source>
        <dbReference type="ARBA" id="ARBA00022729"/>
    </source>
</evidence>
<keyword evidence="3" id="KW-0378">Hydrolase</keyword>
<gene>
    <name evidence="5" type="ORF">KIW84_072797</name>
</gene>
<dbReference type="InterPro" id="IPR029058">
    <property type="entry name" value="AB_hydrolase_fold"/>
</dbReference>
<evidence type="ECO:0000256" key="1">
    <source>
        <dbReference type="ARBA" id="ARBA00022670"/>
    </source>
</evidence>
<dbReference type="Proteomes" id="UP001058974">
    <property type="component" value="Chromosome 7"/>
</dbReference>
<dbReference type="GO" id="GO:0005773">
    <property type="term" value="C:vacuole"/>
    <property type="evidence" value="ECO:0007669"/>
    <property type="project" value="TreeGrafter"/>
</dbReference>
<feature type="compositionally biased region" description="Low complexity" evidence="4">
    <location>
        <begin position="157"/>
        <end position="178"/>
    </location>
</feature>
<proteinExistence type="predicted"/>
<protein>
    <submittedName>
        <fullName evidence="5">Uncharacterized protein</fullName>
    </submittedName>
</protein>
<keyword evidence="6" id="KW-1185">Reference proteome</keyword>
<dbReference type="EMBL" id="JAMSHJ010000007">
    <property type="protein sequence ID" value="KAI5386403.1"/>
    <property type="molecule type" value="Genomic_DNA"/>
</dbReference>
<accession>A0A9D4VNB0</accession>
<evidence type="ECO:0000256" key="4">
    <source>
        <dbReference type="SAM" id="MobiDB-lite"/>
    </source>
</evidence>